<keyword evidence="2" id="KW-1185">Reference proteome</keyword>
<evidence type="ECO:0000313" key="1">
    <source>
        <dbReference type="EMBL" id="MBB4119546.1"/>
    </source>
</evidence>
<dbReference type="EMBL" id="JACIFO010000007">
    <property type="protein sequence ID" value="MBB4119546.1"/>
    <property type="molecule type" value="Genomic_DNA"/>
</dbReference>
<organism evidence="1 2">
    <name type="scientific">Mesonia hippocampi</name>
    <dbReference type="NCBI Taxonomy" id="1628250"/>
    <lineage>
        <taxon>Bacteria</taxon>
        <taxon>Pseudomonadati</taxon>
        <taxon>Bacteroidota</taxon>
        <taxon>Flavobacteriia</taxon>
        <taxon>Flavobacteriales</taxon>
        <taxon>Flavobacteriaceae</taxon>
        <taxon>Mesonia</taxon>
    </lineage>
</organism>
<reference evidence="1 2" key="1">
    <citation type="submission" date="2020-08" db="EMBL/GenBank/DDBJ databases">
        <title>Genomic Encyclopedia of Type Strains, Phase IV (KMG-IV): sequencing the most valuable type-strain genomes for metagenomic binning, comparative biology and taxonomic classification.</title>
        <authorList>
            <person name="Goeker M."/>
        </authorList>
    </citation>
    <scope>NUCLEOTIDE SEQUENCE [LARGE SCALE GENOMIC DNA]</scope>
    <source>
        <strain evidence="1 2">DSM 29568</strain>
    </source>
</reference>
<dbReference type="InterPro" id="IPR029465">
    <property type="entry name" value="ATPgrasp_TupA"/>
</dbReference>
<comment type="caution">
    <text evidence="1">The sequence shown here is derived from an EMBL/GenBank/DDBJ whole genome shotgun (WGS) entry which is preliminary data.</text>
</comment>
<dbReference type="AlphaFoldDB" id="A0A840EVK4"/>
<dbReference type="Pfam" id="PF14305">
    <property type="entry name" value="ATPgrasp_TupA"/>
    <property type="match status" value="1"/>
</dbReference>
<name>A0A840EVK4_9FLAO</name>
<gene>
    <name evidence="1" type="ORF">GGR32_001848</name>
</gene>
<accession>A0A840EVK4</accession>
<sequence length="305" mass="36180">MKLSKLYNGFIKKLKFLPQEIYIPAYYKYYTNKDLNLKNPQEFNEKIQWLKTYFHPPILNQLVDKYEVRAYVKKTIGEEYLNDLIGLYNKPSDINFDKLPNQFVIKGVHGCGFNIIAPDKSKLNKTKAKLLLNKWYRKNQYYRGGLEWAYKDVKPRFIVEKFLSELTNESLRDYKFFCFNGKAKFVEVHIDRQENHQSSFFDMDFNKLPFRDVPLEKTIQKPINPPRNFKLMQQLAEKLAANFPFVRVDLYSIKNTIIFGELTFYPADGRSEFIPNEYNKIIGEYITLPNIPQGASVINHFDLEI</sequence>
<evidence type="ECO:0000313" key="2">
    <source>
        <dbReference type="Proteomes" id="UP000553034"/>
    </source>
</evidence>
<dbReference type="Proteomes" id="UP000553034">
    <property type="component" value="Unassembled WGS sequence"/>
</dbReference>
<protein>
    <submittedName>
        <fullName evidence="1">Uncharacterized protein</fullName>
    </submittedName>
</protein>
<proteinExistence type="predicted"/>